<dbReference type="SUPFAM" id="SSF50978">
    <property type="entry name" value="WD40 repeat-like"/>
    <property type="match status" value="1"/>
</dbReference>
<dbReference type="InterPro" id="IPR036322">
    <property type="entry name" value="WD40_repeat_dom_sf"/>
</dbReference>
<keyword evidence="5" id="KW-1185">Reference proteome</keyword>
<organism evidence="4 5">
    <name type="scientific">Hypsizygus marmoreus</name>
    <name type="common">White beech mushroom</name>
    <name type="synonym">Agaricus marmoreus</name>
    <dbReference type="NCBI Taxonomy" id="39966"/>
    <lineage>
        <taxon>Eukaryota</taxon>
        <taxon>Fungi</taxon>
        <taxon>Dikarya</taxon>
        <taxon>Basidiomycota</taxon>
        <taxon>Agaricomycotina</taxon>
        <taxon>Agaricomycetes</taxon>
        <taxon>Agaricomycetidae</taxon>
        <taxon>Agaricales</taxon>
        <taxon>Tricholomatineae</taxon>
        <taxon>Lyophyllaceae</taxon>
        <taxon>Hypsizygus</taxon>
    </lineage>
</organism>
<dbReference type="InterPro" id="IPR015943">
    <property type="entry name" value="WD40/YVTN_repeat-like_dom_sf"/>
</dbReference>
<dbReference type="Proteomes" id="UP000076154">
    <property type="component" value="Unassembled WGS sequence"/>
</dbReference>
<name>A0A369JVU3_HYPMA</name>
<proteinExistence type="predicted"/>
<gene>
    <name evidence="4" type="ORF">Hypma_010168</name>
</gene>
<dbReference type="PROSITE" id="PS50082">
    <property type="entry name" value="WD_REPEATS_2"/>
    <property type="match status" value="1"/>
</dbReference>
<keyword evidence="2" id="KW-0677">Repeat</keyword>
<evidence type="ECO:0000256" key="3">
    <source>
        <dbReference type="PROSITE-ProRule" id="PRU00221"/>
    </source>
</evidence>
<dbReference type="InterPro" id="IPR001680">
    <property type="entry name" value="WD40_rpt"/>
</dbReference>
<evidence type="ECO:0000313" key="4">
    <source>
        <dbReference type="EMBL" id="RDB22826.1"/>
    </source>
</evidence>
<protein>
    <submittedName>
        <fullName evidence="4">Uncharacterized protein</fullName>
    </submittedName>
</protein>
<dbReference type="STRING" id="39966.A0A369JVU3"/>
<feature type="repeat" description="WD" evidence="3">
    <location>
        <begin position="15"/>
        <end position="56"/>
    </location>
</feature>
<dbReference type="PROSITE" id="PS50294">
    <property type="entry name" value="WD_REPEATS_REGION"/>
    <property type="match status" value="1"/>
</dbReference>
<keyword evidence="1 3" id="KW-0853">WD repeat</keyword>
<evidence type="ECO:0000313" key="5">
    <source>
        <dbReference type="Proteomes" id="UP000076154"/>
    </source>
</evidence>
<accession>A0A369JVU3</accession>
<dbReference type="SMART" id="SM00320">
    <property type="entry name" value="WD40"/>
    <property type="match status" value="4"/>
</dbReference>
<sequence length="406" mass="43739">MSYKGIPSFELKYTLNGHTKPINGLAISADRSLLLSGADDASLIVWSLENGQQTQKITVPFHGPIGAVVWTPVQDDAPAGAFAFGCAAGSIYTYIQSHAGSANFDFASLNTANVGAVESLAFDPYHRRLASIGAGCLNIYDMDINGQLKLLKSTPKRPFIPRSVAFFDRGKNVLVCFLESHEITAYEIDPWSMKWSHQLPTRIGNASLSIDERTLTVSNLKDGIDTYSLPPRQPLRSFRHPISSNVPLSVCSTQDGALMLAGSDDGSPRLFDLRLGSLTQTLPHSHVGGLVQAVTAYSHNGYYLLATGASDIRSITDIKVWAESKADQPVQVQSKRAFLSFTAWQVIVVLLASIAMQMLASQILALPVLTSSSPVAEVKMAVSKAVAASKSVSVSNAVARYIPFHD</sequence>
<dbReference type="Pfam" id="PF00400">
    <property type="entry name" value="WD40"/>
    <property type="match status" value="2"/>
</dbReference>
<reference evidence="4" key="1">
    <citation type="submission" date="2018-04" db="EMBL/GenBank/DDBJ databases">
        <title>Whole genome sequencing of Hypsizygus marmoreus.</title>
        <authorList>
            <person name="Choi I.-G."/>
            <person name="Min B."/>
            <person name="Kim J.-G."/>
            <person name="Kim S."/>
            <person name="Oh Y.-L."/>
            <person name="Kong W.-S."/>
            <person name="Park H."/>
            <person name="Jeong J."/>
            <person name="Song E.-S."/>
        </authorList>
    </citation>
    <scope>NUCLEOTIDE SEQUENCE [LARGE SCALE GENOMIC DNA]</scope>
    <source>
        <strain evidence="4">51987-8</strain>
    </source>
</reference>
<dbReference type="Gene3D" id="2.130.10.10">
    <property type="entry name" value="YVTN repeat-like/Quinoprotein amine dehydrogenase"/>
    <property type="match status" value="2"/>
</dbReference>
<dbReference type="PANTHER" id="PTHR44129">
    <property type="entry name" value="WD REPEAT-CONTAINING PROTEIN POP1"/>
    <property type="match status" value="1"/>
</dbReference>
<evidence type="ECO:0000256" key="1">
    <source>
        <dbReference type="ARBA" id="ARBA00022574"/>
    </source>
</evidence>
<comment type="caution">
    <text evidence="4">The sequence shown here is derived from an EMBL/GenBank/DDBJ whole genome shotgun (WGS) entry which is preliminary data.</text>
</comment>
<dbReference type="EMBL" id="LUEZ02000049">
    <property type="protein sequence ID" value="RDB22826.1"/>
    <property type="molecule type" value="Genomic_DNA"/>
</dbReference>
<dbReference type="OrthoDB" id="3238562at2759"/>
<dbReference type="InterPro" id="IPR050349">
    <property type="entry name" value="WD_LIS1/nudF_dynein_reg"/>
</dbReference>
<dbReference type="AlphaFoldDB" id="A0A369JVU3"/>
<dbReference type="InParanoid" id="A0A369JVU3"/>
<evidence type="ECO:0000256" key="2">
    <source>
        <dbReference type="ARBA" id="ARBA00022737"/>
    </source>
</evidence>